<protein>
    <submittedName>
        <fullName evidence="6">C4-dicarboxylate transporter-like</fullName>
    </submittedName>
</protein>
<dbReference type="EMBL" id="AP005913">
    <property type="protein sequence ID" value="BAD36536.1"/>
    <property type="molecule type" value="Genomic_DNA"/>
</dbReference>
<accession>Q69KK4</accession>
<dbReference type="GO" id="GO:0008308">
    <property type="term" value="F:voltage-gated monoatomic anion channel activity"/>
    <property type="evidence" value="ECO:0007669"/>
    <property type="project" value="InterPro"/>
</dbReference>
<keyword evidence="3" id="KW-0813">Transport</keyword>
<keyword evidence="4" id="KW-1003">Cell membrane</keyword>
<dbReference type="GO" id="GO:0012505">
    <property type="term" value="C:endomembrane system"/>
    <property type="evidence" value="ECO:0007669"/>
    <property type="project" value="UniProtKB-SubCell"/>
</dbReference>
<dbReference type="GO" id="GO:0005886">
    <property type="term" value="C:plasma membrane"/>
    <property type="evidence" value="ECO:0007669"/>
    <property type="project" value="UniProtKB-SubCell"/>
</dbReference>
<keyword evidence="4" id="KW-0472">Membrane</keyword>
<name>Q69KK4_ORYSJ</name>
<dbReference type="EMBL" id="AP004738">
    <property type="protein sequence ID" value="BAD35792.1"/>
    <property type="molecule type" value="Genomic_DNA"/>
</dbReference>
<evidence type="ECO:0000313" key="5">
    <source>
        <dbReference type="EMBL" id="BAD35792.1"/>
    </source>
</evidence>
<sequence length="294" mass="31162">MVRLGELLIDDIHSVFGGATTRSRRGPGSLSGNSPIWLAPGTEVPEEEEDGCDGDAIRSHHIKSMPQVDRFFAALEGPKLDKLRRAHGVCCVASVIGGAGASVGQNVAIPALFPVSAFGICLGMSSQEILWKTVATSTPMRFLHITTKVNQVLWRVCRSCAGMVHMSGVDLEWSHSMAHALALDTRTCVPGLGLTDVRMAGVDPLLSQLRRHGAHGWCGPGVVTKHGTCAGTGHTDVAKRGRSWPGVDRRAHGWCGPGVVTQHGTCTGTDTRTWLRGDVPGLGLTDEDVGVLRG</sequence>
<comment type="subcellular location">
    <subcellularLocation>
        <location evidence="2">Cell membrane</location>
    </subcellularLocation>
    <subcellularLocation>
        <location evidence="1">Endomembrane system</location>
        <topology evidence="1">Multi-pass membrane protein</topology>
    </subcellularLocation>
</comment>
<organism evidence="6 7">
    <name type="scientific">Oryza sativa subsp. japonica</name>
    <name type="common">Rice</name>
    <dbReference type="NCBI Taxonomy" id="39947"/>
    <lineage>
        <taxon>Eukaryota</taxon>
        <taxon>Viridiplantae</taxon>
        <taxon>Streptophyta</taxon>
        <taxon>Embryophyta</taxon>
        <taxon>Tracheophyta</taxon>
        <taxon>Spermatophyta</taxon>
        <taxon>Magnoliopsida</taxon>
        <taxon>Liliopsida</taxon>
        <taxon>Poales</taxon>
        <taxon>Poaceae</taxon>
        <taxon>BOP clade</taxon>
        <taxon>Oryzoideae</taxon>
        <taxon>Oryzeae</taxon>
        <taxon>Oryzinae</taxon>
        <taxon>Oryza</taxon>
        <taxon>Oryza sativa</taxon>
    </lineage>
</organism>
<reference evidence="6" key="2">
    <citation type="submission" date="2002-11" db="EMBL/GenBank/DDBJ databases">
        <title>Oryza sativa nipponbare(GA3) genomic DNA, chromosome 6, BAC clone:OSJNBb0005A05.</title>
        <authorList>
            <person name="Sasaki T."/>
            <person name="Matsumoto T."/>
            <person name="Katayose Y."/>
        </authorList>
    </citation>
    <scope>NUCLEOTIDE SEQUENCE</scope>
</reference>
<proteinExistence type="predicted"/>
<dbReference type="PANTHER" id="PTHR31269">
    <property type="entry name" value="S-TYPE ANION CHANNEL SLAH3"/>
    <property type="match status" value="1"/>
</dbReference>
<reference evidence="5" key="1">
    <citation type="submission" date="2002-02" db="EMBL/GenBank/DDBJ databases">
        <title>Oryza sativa nipponbare(GA3) genomic DNA, chromosome 6, BAC clone:OSJNBa0090D06.</title>
        <authorList>
            <person name="Sasaki T."/>
            <person name="Matsumoto T."/>
            <person name="Yamamoto K."/>
        </authorList>
    </citation>
    <scope>NUCLEOTIDE SEQUENCE</scope>
</reference>
<evidence type="ECO:0000256" key="4">
    <source>
        <dbReference type="ARBA" id="ARBA00022475"/>
    </source>
</evidence>
<evidence type="ECO:0000313" key="7">
    <source>
        <dbReference type="Proteomes" id="UP000000763"/>
    </source>
</evidence>
<evidence type="ECO:0000313" key="6">
    <source>
        <dbReference type="EMBL" id="BAD36536.1"/>
    </source>
</evidence>
<dbReference type="GO" id="GO:0006873">
    <property type="term" value="P:intracellular monoatomic ion homeostasis"/>
    <property type="evidence" value="ECO:0007669"/>
    <property type="project" value="InterPro"/>
</dbReference>
<gene>
    <name evidence="5" type="ORF">OSJNBa0090D06.8</name>
    <name evidence="6" type="ORF">OSJNBb0005A05.39</name>
</gene>
<reference evidence="7" key="4">
    <citation type="journal article" date="2008" name="Nucleic Acids Res.">
        <title>The rice annotation project database (RAP-DB): 2008 update.</title>
        <authorList>
            <consortium name="The rice annotation project (RAP)"/>
        </authorList>
    </citation>
    <scope>GENOME REANNOTATION</scope>
    <source>
        <strain evidence="7">cv. Nipponbare</strain>
    </source>
</reference>
<dbReference type="Proteomes" id="UP000000763">
    <property type="component" value="Chromosome 6"/>
</dbReference>
<dbReference type="InterPro" id="IPR030183">
    <property type="entry name" value="SLAC/SLAH"/>
</dbReference>
<dbReference type="AlphaFoldDB" id="Q69KK4"/>
<dbReference type="PANTHER" id="PTHR31269:SF23">
    <property type="entry name" value="OS07G0181100 PROTEIN"/>
    <property type="match status" value="1"/>
</dbReference>
<evidence type="ECO:0000256" key="3">
    <source>
        <dbReference type="ARBA" id="ARBA00022448"/>
    </source>
</evidence>
<evidence type="ECO:0000256" key="1">
    <source>
        <dbReference type="ARBA" id="ARBA00004127"/>
    </source>
</evidence>
<evidence type="ECO:0000256" key="2">
    <source>
        <dbReference type="ARBA" id="ARBA00004236"/>
    </source>
</evidence>
<reference evidence="7" key="3">
    <citation type="journal article" date="2005" name="Nature">
        <title>The map-based sequence of the rice genome.</title>
        <authorList>
            <consortium name="International rice genome sequencing project (IRGSP)"/>
            <person name="Matsumoto T."/>
            <person name="Wu J."/>
            <person name="Kanamori H."/>
            <person name="Katayose Y."/>
            <person name="Fujisawa M."/>
            <person name="Namiki N."/>
            <person name="Mizuno H."/>
            <person name="Yamamoto K."/>
            <person name="Antonio B.A."/>
            <person name="Baba T."/>
            <person name="Sakata K."/>
            <person name="Nagamura Y."/>
            <person name="Aoki H."/>
            <person name="Arikawa K."/>
            <person name="Arita K."/>
            <person name="Bito T."/>
            <person name="Chiden Y."/>
            <person name="Fujitsuka N."/>
            <person name="Fukunaka R."/>
            <person name="Hamada M."/>
            <person name="Harada C."/>
            <person name="Hayashi A."/>
            <person name="Hijishita S."/>
            <person name="Honda M."/>
            <person name="Hosokawa S."/>
            <person name="Ichikawa Y."/>
            <person name="Idonuma A."/>
            <person name="Iijima M."/>
            <person name="Ikeda M."/>
            <person name="Ikeno M."/>
            <person name="Ito K."/>
            <person name="Ito S."/>
            <person name="Ito T."/>
            <person name="Ito Y."/>
            <person name="Ito Y."/>
            <person name="Iwabuchi A."/>
            <person name="Kamiya K."/>
            <person name="Karasawa W."/>
            <person name="Kurita K."/>
            <person name="Katagiri S."/>
            <person name="Kikuta A."/>
            <person name="Kobayashi H."/>
            <person name="Kobayashi N."/>
            <person name="Machita K."/>
            <person name="Maehara T."/>
            <person name="Masukawa M."/>
            <person name="Mizubayashi T."/>
            <person name="Mukai Y."/>
            <person name="Nagasaki H."/>
            <person name="Nagata Y."/>
            <person name="Naito S."/>
            <person name="Nakashima M."/>
            <person name="Nakama Y."/>
            <person name="Nakamichi Y."/>
            <person name="Nakamura M."/>
            <person name="Meguro A."/>
            <person name="Negishi M."/>
            <person name="Ohta I."/>
            <person name="Ohta T."/>
            <person name="Okamoto M."/>
            <person name="Ono N."/>
            <person name="Saji S."/>
            <person name="Sakaguchi M."/>
            <person name="Sakai K."/>
            <person name="Shibata M."/>
            <person name="Shimokawa T."/>
            <person name="Song J."/>
            <person name="Takazaki Y."/>
            <person name="Terasawa K."/>
            <person name="Tsugane M."/>
            <person name="Tsuji K."/>
            <person name="Ueda S."/>
            <person name="Waki K."/>
            <person name="Yamagata H."/>
            <person name="Yamamoto M."/>
            <person name="Yamamoto S."/>
            <person name="Yamane H."/>
            <person name="Yoshiki S."/>
            <person name="Yoshihara R."/>
            <person name="Yukawa K."/>
            <person name="Zhong H."/>
            <person name="Yano M."/>
            <person name="Yuan Q."/>
            <person name="Ouyang S."/>
            <person name="Liu J."/>
            <person name="Jones K.M."/>
            <person name="Gansberger K."/>
            <person name="Moffat K."/>
            <person name="Hill J."/>
            <person name="Bera J."/>
            <person name="Fadrosh D."/>
            <person name="Jin S."/>
            <person name="Johri S."/>
            <person name="Kim M."/>
            <person name="Overton L."/>
            <person name="Reardon M."/>
            <person name="Tsitrin T."/>
            <person name="Vuong H."/>
            <person name="Weaver B."/>
            <person name="Ciecko A."/>
            <person name="Tallon L."/>
            <person name="Jackson J."/>
            <person name="Pai G."/>
            <person name="Aken S.V."/>
            <person name="Utterback T."/>
            <person name="Reidmuller S."/>
            <person name="Feldblyum T."/>
            <person name="Hsiao J."/>
            <person name="Zismann V."/>
            <person name="Iobst S."/>
            <person name="de Vazeille A.R."/>
            <person name="Buell C.R."/>
            <person name="Ying K."/>
            <person name="Li Y."/>
            <person name="Lu T."/>
            <person name="Huang Y."/>
            <person name="Zhao Q."/>
            <person name="Feng Q."/>
            <person name="Zhang L."/>
            <person name="Zhu J."/>
            <person name="Weng Q."/>
            <person name="Mu J."/>
            <person name="Lu Y."/>
            <person name="Fan D."/>
            <person name="Liu Y."/>
            <person name="Guan J."/>
            <person name="Zhang Y."/>
            <person name="Yu S."/>
            <person name="Liu X."/>
            <person name="Zhang Y."/>
            <person name="Hong G."/>
            <person name="Han B."/>
            <person name="Choisne N."/>
            <person name="Demange N."/>
            <person name="Orjeda G."/>
            <person name="Samain S."/>
            <person name="Cattolico L."/>
            <person name="Pelletier E."/>
            <person name="Couloux A."/>
            <person name="Segurens B."/>
            <person name="Wincker P."/>
            <person name="D'Hont A."/>
            <person name="Scarpelli C."/>
            <person name="Weissenbach J."/>
            <person name="Salanoubat M."/>
            <person name="Quetier F."/>
            <person name="Yu Y."/>
            <person name="Kim H.R."/>
            <person name="Rambo T."/>
            <person name="Currie J."/>
            <person name="Collura K."/>
            <person name="Luo M."/>
            <person name="Yang T."/>
            <person name="Ammiraju J.S.S."/>
            <person name="Engler F."/>
            <person name="Soderlund C."/>
            <person name="Wing R.A."/>
            <person name="Palmer L.E."/>
            <person name="de la Bastide M."/>
            <person name="Spiegel L."/>
            <person name="Nascimento L."/>
            <person name="Zutavern T."/>
            <person name="O'Shaughnessy A."/>
            <person name="Dike S."/>
            <person name="Dedhia N."/>
            <person name="Preston R."/>
            <person name="Balija V."/>
            <person name="McCombie W.R."/>
            <person name="Chow T."/>
            <person name="Chen H."/>
            <person name="Chung M."/>
            <person name="Chen C."/>
            <person name="Shaw J."/>
            <person name="Wu H."/>
            <person name="Hsiao K."/>
            <person name="Chao Y."/>
            <person name="Chu M."/>
            <person name="Cheng C."/>
            <person name="Hour A."/>
            <person name="Lee P."/>
            <person name="Lin S."/>
            <person name="Lin Y."/>
            <person name="Liou J."/>
            <person name="Liu S."/>
            <person name="Hsing Y."/>
            <person name="Raghuvanshi S."/>
            <person name="Mohanty A."/>
            <person name="Bharti A.K."/>
            <person name="Gaur A."/>
            <person name="Gupta V."/>
            <person name="Kumar D."/>
            <person name="Ravi V."/>
            <person name="Vij S."/>
            <person name="Kapur A."/>
            <person name="Khurana P."/>
            <person name="Khurana P."/>
            <person name="Khurana J.P."/>
            <person name="Tyagi A.K."/>
            <person name="Gaikwad K."/>
            <person name="Singh A."/>
            <person name="Dalal V."/>
            <person name="Srivastava S."/>
            <person name="Dixit A."/>
            <person name="Pal A.K."/>
            <person name="Ghazi I.A."/>
            <person name="Yadav M."/>
            <person name="Pandit A."/>
            <person name="Bhargava A."/>
            <person name="Sureshbabu K."/>
            <person name="Batra K."/>
            <person name="Sharma T.R."/>
            <person name="Mohapatra T."/>
            <person name="Singh N.K."/>
            <person name="Messing J."/>
            <person name="Nelson A.B."/>
            <person name="Fuks G."/>
            <person name="Kavchok S."/>
            <person name="Keizer G."/>
            <person name="Linton E."/>
            <person name="Llaca V."/>
            <person name="Song R."/>
            <person name="Tanyolac B."/>
            <person name="Young S."/>
            <person name="Ho-Il K."/>
            <person name="Hahn J.H."/>
            <person name="Sangsakoo G."/>
            <person name="Vanavichit A."/>
            <person name="de Mattos Luiz.A.T."/>
            <person name="Zimmer P.D."/>
            <person name="Malone G."/>
            <person name="Dellagostin O."/>
            <person name="de Oliveira A.C."/>
            <person name="Bevan M."/>
            <person name="Bancroft I."/>
            <person name="Minx P."/>
            <person name="Cordum H."/>
            <person name="Wilson R."/>
            <person name="Cheng Z."/>
            <person name="Jin W."/>
            <person name="Jiang J."/>
            <person name="Leong S.A."/>
            <person name="Iwama H."/>
            <person name="Gojobori T."/>
            <person name="Itoh T."/>
            <person name="Niimura Y."/>
            <person name="Fujii Y."/>
            <person name="Habara T."/>
            <person name="Sakai H."/>
            <person name="Sato Y."/>
            <person name="Wilson G."/>
            <person name="Kumar K."/>
            <person name="McCouch S."/>
            <person name="Juretic N."/>
            <person name="Hoen D."/>
            <person name="Wright S."/>
            <person name="Bruskiewich R."/>
            <person name="Bureau T."/>
            <person name="Miyao A."/>
            <person name="Hirochika H."/>
            <person name="Nishikawa T."/>
            <person name="Kadowaki K."/>
            <person name="Sugiura M."/>
            <person name="Burr B."/>
            <person name="Sasaki T."/>
        </authorList>
    </citation>
    <scope>NUCLEOTIDE SEQUENCE [LARGE SCALE GENOMIC DNA]</scope>
    <source>
        <strain evidence="7">cv. Nipponbare</strain>
    </source>
</reference>